<dbReference type="CDD" id="cd17155">
    <property type="entry name" value="DCX_DCDC1"/>
    <property type="match status" value="1"/>
</dbReference>
<keyword evidence="4" id="KW-1185">Reference proteome</keyword>
<evidence type="ECO:0000313" key="4">
    <source>
        <dbReference type="Proteomes" id="UP000008672"/>
    </source>
</evidence>
<feature type="region of interest" description="Disordered" evidence="1">
    <location>
        <begin position="1"/>
        <end position="25"/>
    </location>
</feature>
<dbReference type="EMBL" id="AFYH01032444">
    <property type="status" value="NOT_ANNOTATED_CDS"/>
    <property type="molecule type" value="Genomic_DNA"/>
</dbReference>
<reference evidence="4" key="1">
    <citation type="submission" date="2011-08" db="EMBL/GenBank/DDBJ databases">
        <title>The draft genome of Latimeria chalumnae.</title>
        <authorList>
            <person name="Di Palma F."/>
            <person name="Alfoldi J."/>
            <person name="Johnson J."/>
            <person name="Berlin A."/>
            <person name="Gnerre S."/>
            <person name="Jaffe D."/>
            <person name="MacCallum I."/>
            <person name="Young S."/>
            <person name="Walker B.J."/>
            <person name="Lander E."/>
            <person name="Lindblad-Toh K."/>
        </authorList>
    </citation>
    <scope>NUCLEOTIDE SEQUENCE [LARGE SCALE GENOMIC DNA]</scope>
    <source>
        <strain evidence="4">Wild caught</strain>
    </source>
</reference>
<evidence type="ECO:0000256" key="1">
    <source>
        <dbReference type="SAM" id="MobiDB-lite"/>
    </source>
</evidence>
<feature type="domain" description="Doublecortin" evidence="2">
    <location>
        <begin position="128"/>
        <end position="195"/>
    </location>
</feature>
<evidence type="ECO:0000259" key="2">
    <source>
        <dbReference type="PROSITE" id="PS50309"/>
    </source>
</evidence>
<dbReference type="GO" id="GO:0030496">
    <property type="term" value="C:midbody"/>
    <property type="evidence" value="ECO:0007669"/>
    <property type="project" value="TreeGrafter"/>
</dbReference>
<dbReference type="Proteomes" id="UP000008672">
    <property type="component" value="Unassembled WGS sequence"/>
</dbReference>
<reference evidence="3" key="3">
    <citation type="submission" date="2025-09" db="UniProtKB">
        <authorList>
            <consortium name="Ensembl"/>
        </authorList>
    </citation>
    <scope>IDENTIFICATION</scope>
</reference>
<dbReference type="GO" id="GO:0035556">
    <property type="term" value="P:intracellular signal transduction"/>
    <property type="evidence" value="ECO:0007669"/>
    <property type="project" value="InterPro"/>
</dbReference>
<dbReference type="HOGENOM" id="CLU_067120_0_1_1"/>
<dbReference type="Gene3D" id="3.10.20.230">
    <property type="entry name" value="Doublecortin domain"/>
    <property type="match status" value="1"/>
</dbReference>
<dbReference type="GO" id="GO:1902412">
    <property type="term" value="P:regulation of mitotic cytokinesis"/>
    <property type="evidence" value="ECO:0007669"/>
    <property type="project" value="InterPro"/>
</dbReference>
<dbReference type="GO" id="GO:0008017">
    <property type="term" value="F:microtubule binding"/>
    <property type="evidence" value="ECO:0007669"/>
    <property type="project" value="InterPro"/>
</dbReference>
<dbReference type="EMBL" id="AFYH01032443">
    <property type="status" value="NOT_ANNOTATED_CDS"/>
    <property type="molecule type" value="Genomic_DNA"/>
</dbReference>
<dbReference type="GeneTree" id="ENSGT00390000016867"/>
<dbReference type="Pfam" id="PF24478">
    <property type="entry name" value="DCX2_DCDC1"/>
    <property type="match status" value="1"/>
</dbReference>
<evidence type="ECO:0000313" key="3">
    <source>
        <dbReference type="Ensembl" id="ENSLACP00000015347.1"/>
    </source>
</evidence>
<dbReference type="PANTHER" id="PTHR46302">
    <property type="entry name" value="DOUBLECORTIN DOMAIN-CONTAINING PROTEIN 1"/>
    <property type="match status" value="1"/>
</dbReference>
<dbReference type="InterPro" id="IPR036572">
    <property type="entry name" value="Doublecortin_dom_sf"/>
</dbReference>
<dbReference type="InterPro" id="IPR056415">
    <property type="entry name" value="DCX2_DCDC1"/>
</dbReference>
<accession>H3B0C6</accession>
<name>H3B0C6_LATCH</name>
<dbReference type="InterPro" id="IPR003533">
    <property type="entry name" value="Doublecortin_dom"/>
</dbReference>
<dbReference type="Ensembl" id="ENSLACT00000015453.1">
    <property type="protein sequence ID" value="ENSLACP00000015347.1"/>
    <property type="gene ID" value="ENSLACG00000013512.2"/>
</dbReference>
<protein>
    <recommendedName>
        <fullName evidence="2">Doublecortin domain-containing protein</fullName>
    </recommendedName>
</protein>
<organism evidence="3 4">
    <name type="scientific">Latimeria chalumnae</name>
    <name type="common">Coelacanth</name>
    <dbReference type="NCBI Taxonomy" id="7897"/>
    <lineage>
        <taxon>Eukaryota</taxon>
        <taxon>Metazoa</taxon>
        <taxon>Chordata</taxon>
        <taxon>Craniata</taxon>
        <taxon>Vertebrata</taxon>
        <taxon>Euteleostomi</taxon>
        <taxon>Coelacanthiformes</taxon>
        <taxon>Coelacanthidae</taxon>
        <taxon>Latimeria</taxon>
    </lineage>
</organism>
<dbReference type="InterPro" id="IPR043188">
    <property type="entry name" value="DCDC1"/>
</dbReference>
<dbReference type="SUPFAM" id="SSF89837">
    <property type="entry name" value="Doublecortin (DC)"/>
    <property type="match status" value="1"/>
</dbReference>
<dbReference type="AlphaFoldDB" id="H3B0C6"/>
<reference evidence="3" key="2">
    <citation type="submission" date="2025-08" db="UniProtKB">
        <authorList>
            <consortium name="Ensembl"/>
        </authorList>
    </citation>
    <scope>IDENTIFICATION</scope>
</reference>
<proteinExistence type="predicted"/>
<dbReference type="PROSITE" id="PS50309">
    <property type="entry name" value="DC"/>
    <property type="match status" value="1"/>
</dbReference>
<sequence>RKYVSPYAKKAAINTGKKEHSTKSSFGPAHLQSVVISKRSKSKDCLTYQTSSDHSSYGASDSYSCTSNNTNNFSHLSSSKRHRPISAPSGQLLVADFKNITKYPLAGKVFEKPPVYKRQPWVIRVMAYKNGTRSVFSKIAASNIKMLLEESTEKLKLNTAARRVFLGNGTEAFEPKDIPHDSDVYISTGESFLDPFKKIQGKKIVIWLKGYNFKKKRFF</sequence>
<dbReference type="PANTHER" id="PTHR46302:SF3">
    <property type="entry name" value="DOUBLECORTIN DOMAIN-CONTAINING PROTEIN 1"/>
    <property type="match status" value="1"/>
</dbReference>